<dbReference type="EMBL" id="GL439266">
    <property type="protein sequence ID" value="EFN67563.1"/>
    <property type="molecule type" value="Genomic_DNA"/>
</dbReference>
<gene>
    <name evidence="1" type="ORF">EAG_16244</name>
</gene>
<accession>E2AG72</accession>
<evidence type="ECO:0000313" key="2">
    <source>
        <dbReference type="Proteomes" id="UP000000311"/>
    </source>
</evidence>
<name>E2AG72_CAMFO</name>
<dbReference type="Proteomes" id="UP000000311">
    <property type="component" value="Unassembled WGS sequence"/>
</dbReference>
<protein>
    <submittedName>
        <fullName evidence="1">Uncharacterized protein</fullName>
    </submittedName>
</protein>
<dbReference type="STRING" id="104421.E2AG72"/>
<evidence type="ECO:0000313" key="1">
    <source>
        <dbReference type="EMBL" id="EFN67563.1"/>
    </source>
</evidence>
<proteinExistence type="predicted"/>
<dbReference type="InParanoid" id="E2AG72"/>
<keyword evidence="2" id="KW-1185">Reference proteome</keyword>
<sequence length="245" mass="27428">MFSTLAMLRLACIPDNAQEDREVRNSGKTYLFLLLECDAMAEMTFTEAESKIITGVVVHLFVLQHYYFESDPRQRETALRLVDQTHKAILPAPLLIEGITRVDFRGSKKSVLFYTTDCGDEKEDLGLKLQQRSVSLKDTLLTRMIFHTHTISDSVASNISGSVFSYPPTVKSKAICPLTFLVFHISEAVIDRQKKDGNSIVVRVLAFPLFPRKKTVTCISVILSCGKLRRMCNGLLPAAAKIIAE</sequence>
<reference evidence="1 2" key="1">
    <citation type="journal article" date="2010" name="Science">
        <title>Genomic comparison of the ants Camponotus floridanus and Harpegnathos saltator.</title>
        <authorList>
            <person name="Bonasio R."/>
            <person name="Zhang G."/>
            <person name="Ye C."/>
            <person name="Mutti N.S."/>
            <person name="Fang X."/>
            <person name="Qin N."/>
            <person name="Donahue G."/>
            <person name="Yang P."/>
            <person name="Li Q."/>
            <person name="Li C."/>
            <person name="Zhang P."/>
            <person name="Huang Z."/>
            <person name="Berger S.L."/>
            <person name="Reinberg D."/>
            <person name="Wang J."/>
            <person name="Liebig J."/>
        </authorList>
    </citation>
    <scope>NUCLEOTIDE SEQUENCE [LARGE SCALE GENOMIC DNA]</scope>
    <source>
        <strain evidence="2">C129</strain>
    </source>
</reference>
<dbReference type="AlphaFoldDB" id="E2AG72"/>
<organism evidence="2">
    <name type="scientific">Camponotus floridanus</name>
    <name type="common">Florida carpenter ant</name>
    <dbReference type="NCBI Taxonomy" id="104421"/>
    <lineage>
        <taxon>Eukaryota</taxon>
        <taxon>Metazoa</taxon>
        <taxon>Ecdysozoa</taxon>
        <taxon>Arthropoda</taxon>
        <taxon>Hexapoda</taxon>
        <taxon>Insecta</taxon>
        <taxon>Pterygota</taxon>
        <taxon>Neoptera</taxon>
        <taxon>Endopterygota</taxon>
        <taxon>Hymenoptera</taxon>
        <taxon>Apocrita</taxon>
        <taxon>Aculeata</taxon>
        <taxon>Formicoidea</taxon>
        <taxon>Formicidae</taxon>
        <taxon>Formicinae</taxon>
        <taxon>Camponotus</taxon>
    </lineage>
</organism>